<evidence type="ECO:0000256" key="3">
    <source>
        <dbReference type="ARBA" id="ARBA00036390"/>
    </source>
</evidence>
<dbReference type="PATRIC" id="fig|1433126.3.peg.1468"/>
<dbReference type="InterPro" id="IPR050343">
    <property type="entry name" value="RsuA_PseudoU_synthase"/>
</dbReference>
<comment type="similarity">
    <text evidence="1 6">Belongs to the pseudouridine synthase RsuA family.</text>
</comment>
<keyword evidence="2 6" id="KW-0413">Isomerase</keyword>
<dbReference type="AlphaFoldDB" id="A0A060R854"/>
<dbReference type="InterPro" id="IPR006145">
    <property type="entry name" value="PsdUridine_synth_RsuA/RluA"/>
</dbReference>
<dbReference type="eggNOG" id="COG1187">
    <property type="taxonomic scope" value="Bacteria"/>
</dbReference>
<dbReference type="InterPro" id="IPR036986">
    <property type="entry name" value="S4_RNA-bd_sf"/>
</dbReference>
<reference evidence="9 10" key="1">
    <citation type="journal article" date="2015" name="Genome Announc.">
        <title>Complete Genome Sequence of the Novel Leech Symbiont Mucinivorans hirudinis M3T.</title>
        <authorList>
            <person name="Nelson M.C."/>
            <person name="Bomar L."/>
            <person name="Graf J."/>
        </authorList>
    </citation>
    <scope>NUCLEOTIDE SEQUENCE [LARGE SCALE GENOMIC DNA]</scope>
    <source>
        <strain evidence="10">M3</strain>
    </source>
</reference>
<dbReference type="Gene3D" id="3.30.70.580">
    <property type="entry name" value="Pseudouridine synthase I, catalytic domain, N-terminal subdomain"/>
    <property type="match status" value="1"/>
</dbReference>
<dbReference type="InterPro" id="IPR002942">
    <property type="entry name" value="S4_RNA-bd"/>
</dbReference>
<dbReference type="SUPFAM" id="SSF55120">
    <property type="entry name" value="Pseudouridine synthase"/>
    <property type="match status" value="1"/>
</dbReference>
<evidence type="ECO:0000256" key="2">
    <source>
        <dbReference type="ARBA" id="ARBA00023235"/>
    </source>
</evidence>
<evidence type="ECO:0000313" key="10">
    <source>
        <dbReference type="Proteomes" id="UP000027616"/>
    </source>
</evidence>
<dbReference type="NCBIfam" id="TIGR00093">
    <property type="entry name" value="pseudouridine synthase"/>
    <property type="match status" value="1"/>
</dbReference>
<keyword evidence="9" id="KW-0456">Lyase</keyword>
<dbReference type="GO" id="GO:0160138">
    <property type="term" value="F:23S rRNA pseudouridine(2604) synthase activity"/>
    <property type="evidence" value="ECO:0007669"/>
    <property type="project" value="UniProtKB-EC"/>
</dbReference>
<dbReference type="InterPro" id="IPR020094">
    <property type="entry name" value="TruA/RsuA/RluB/E/F_N"/>
</dbReference>
<accession>A0A060R854</accession>
<dbReference type="GO" id="GO:0016829">
    <property type="term" value="F:lyase activity"/>
    <property type="evidence" value="ECO:0007669"/>
    <property type="project" value="UniProtKB-KW"/>
</dbReference>
<evidence type="ECO:0000256" key="6">
    <source>
        <dbReference type="RuleBase" id="RU003887"/>
    </source>
</evidence>
<dbReference type="InterPro" id="IPR018496">
    <property type="entry name" value="PsdUridine_synth_RsuA/RluB_CS"/>
</dbReference>
<dbReference type="CDD" id="cd02554">
    <property type="entry name" value="PseudoU_synth_RluF"/>
    <property type="match status" value="1"/>
</dbReference>
<dbReference type="HOGENOM" id="CLU_024979_1_2_10"/>
<dbReference type="CDD" id="cd00165">
    <property type="entry name" value="S4"/>
    <property type="match status" value="1"/>
</dbReference>
<name>A0A060R854_9BACT</name>
<dbReference type="NCBIfam" id="NF007784">
    <property type="entry name" value="PRK10475.1"/>
    <property type="match status" value="1"/>
</dbReference>
<dbReference type="GO" id="GO:0000455">
    <property type="term" value="P:enzyme-directed rRNA pseudouridine synthesis"/>
    <property type="evidence" value="ECO:0007669"/>
    <property type="project" value="UniProtKB-ARBA"/>
</dbReference>
<dbReference type="FunFam" id="3.10.290.10:FF:000003">
    <property type="entry name" value="Pseudouridine synthase"/>
    <property type="match status" value="1"/>
</dbReference>
<dbReference type="EC" id="5.4.99.-" evidence="6"/>
<protein>
    <recommendedName>
        <fullName evidence="6">Pseudouridine synthase</fullName>
        <ecNumber evidence="6">5.4.99.-</ecNumber>
    </recommendedName>
</protein>
<dbReference type="KEGG" id="rbc:BN938_1483"/>
<proteinExistence type="inferred from homology"/>
<dbReference type="InterPro" id="IPR042092">
    <property type="entry name" value="PsdUridine_s_RsuA/RluB/E/F_cat"/>
</dbReference>
<comment type="catalytic activity">
    <reaction evidence="3">
        <text>uridine(35) in tRNA(Tyr) = pseudouridine(35) in tRNA(Tyr)</text>
        <dbReference type="Rhea" id="RHEA:60556"/>
        <dbReference type="Rhea" id="RHEA-COMP:15607"/>
        <dbReference type="Rhea" id="RHEA-COMP:15608"/>
        <dbReference type="ChEBI" id="CHEBI:65314"/>
        <dbReference type="ChEBI" id="CHEBI:65315"/>
    </reaction>
</comment>
<evidence type="ECO:0000313" key="9">
    <source>
        <dbReference type="EMBL" id="CDN31570.1"/>
    </source>
</evidence>
<evidence type="ECO:0000256" key="4">
    <source>
        <dbReference type="ARBA" id="ARBA00036535"/>
    </source>
</evidence>
<dbReference type="Gene3D" id="3.30.70.1560">
    <property type="entry name" value="Alpha-L RNA-binding motif"/>
    <property type="match status" value="1"/>
</dbReference>
<keyword evidence="10" id="KW-1185">Reference proteome</keyword>
<dbReference type="PROSITE" id="PS01149">
    <property type="entry name" value="PSI_RSU"/>
    <property type="match status" value="1"/>
</dbReference>
<dbReference type="FunFam" id="3.30.70.1560:FF:000002">
    <property type="entry name" value="Pseudouridine synthase"/>
    <property type="match status" value="1"/>
</dbReference>
<feature type="compositionally biased region" description="Basic and acidic residues" evidence="7">
    <location>
        <begin position="261"/>
        <end position="283"/>
    </location>
</feature>
<gene>
    <name evidence="9" type="ORF">BN938_1483</name>
</gene>
<dbReference type="PANTHER" id="PTHR47683">
    <property type="entry name" value="PSEUDOURIDINE SYNTHASE FAMILY PROTEIN-RELATED"/>
    <property type="match status" value="1"/>
</dbReference>
<dbReference type="Pfam" id="PF01479">
    <property type="entry name" value="S4"/>
    <property type="match status" value="1"/>
</dbReference>
<organism evidence="9 10">
    <name type="scientific">Mucinivorans hirudinis</name>
    <dbReference type="NCBI Taxonomy" id="1433126"/>
    <lineage>
        <taxon>Bacteria</taxon>
        <taxon>Pseudomonadati</taxon>
        <taxon>Bacteroidota</taxon>
        <taxon>Bacteroidia</taxon>
        <taxon>Bacteroidales</taxon>
        <taxon>Rikenellaceae</taxon>
        <taxon>Mucinivorans</taxon>
    </lineage>
</organism>
<dbReference type="Gene3D" id="3.10.290.10">
    <property type="entry name" value="RNA-binding S4 domain"/>
    <property type="match status" value="1"/>
</dbReference>
<dbReference type="Proteomes" id="UP000027616">
    <property type="component" value="Chromosome I"/>
</dbReference>
<dbReference type="EMBL" id="HG934468">
    <property type="protein sequence ID" value="CDN31570.1"/>
    <property type="molecule type" value="Genomic_DNA"/>
</dbReference>
<dbReference type="GO" id="GO:0003723">
    <property type="term" value="F:RNA binding"/>
    <property type="evidence" value="ECO:0007669"/>
    <property type="project" value="UniProtKB-KW"/>
</dbReference>
<evidence type="ECO:0000256" key="5">
    <source>
        <dbReference type="PROSITE-ProRule" id="PRU00182"/>
    </source>
</evidence>
<keyword evidence="5" id="KW-0694">RNA-binding</keyword>
<dbReference type="OrthoDB" id="9807213at2"/>
<dbReference type="PROSITE" id="PS50889">
    <property type="entry name" value="S4"/>
    <property type="match status" value="1"/>
</dbReference>
<dbReference type="PANTHER" id="PTHR47683:SF2">
    <property type="entry name" value="RNA-BINDING S4 DOMAIN-CONTAINING PROTEIN"/>
    <property type="match status" value="1"/>
</dbReference>
<dbReference type="Pfam" id="PF00849">
    <property type="entry name" value="PseudoU_synth_2"/>
    <property type="match status" value="1"/>
</dbReference>
<evidence type="ECO:0000256" key="1">
    <source>
        <dbReference type="ARBA" id="ARBA00008348"/>
    </source>
</evidence>
<dbReference type="InterPro" id="IPR000748">
    <property type="entry name" value="PsdUridine_synth_RsuA/RluB/E/F"/>
</dbReference>
<dbReference type="InterPro" id="IPR020103">
    <property type="entry name" value="PsdUridine_synth_cat_dom_sf"/>
</dbReference>
<dbReference type="STRING" id="1433126.BN938_1483"/>
<sequence>MKVRLNKFISDSGYCSRREADTYIEQGRVTVNRADCTEKGTLIEPTDRIEVDGELIKVASNKIYIALNKPVGITCTTDTEDKTNIVDFVGHRQRIFPIGRLDKQSQGLILLTNDGDIVNKVLRAGNNHQKEYLVTVDKAITEDFLKKMSSGVRLDDGVRTEPCKITREADTKFRIILTQGLNRQIRRMCNALDYNVKKLVRVRIMNITLRGIEEGKWRYLSGEEVRELMKSTENSIGTKQASPPPPKAYKSKITPARHSHSHSDEVKGNKKSFNEYRRAGKKR</sequence>
<comment type="catalytic activity">
    <reaction evidence="4">
        <text>uridine(2604) in 23S rRNA = pseudouridine(2604) in 23S rRNA</text>
        <dbReference type="Rhea" id="RHEA:38875"/>
        <dbReference type="Rhea" id="RHEA-COMP:10093"/>
        <dbReference type="Rhea" id="RHEA-COMP:10094"/>
        <dbReference type="ChEBI" id="CHEBI:65314"/>
        <dbReference type="ChEBI" id="CHEBI:65315"/>
        <dbReference type="EC" id="5.4.99.21"/>
    </reaction>
</comment>
<evidence type="ECO:0000259" key="8">
    <source>
        <dbReference type="SMART" id="SM00363"/>
    </source>
</evidence>
<feature type="domain" description="RNA-binding S4" evidence="8">
    <location>
        <begin position="3"/>
        <end position="64"/>
    </location>
</feature>
<evidence type="ECO:0000256" key="7">
    <source>
        <dbReference type="SAM" id="MobiDB-lite"/>
    </source>
</evidence>
<feature type="region of interest" description="Disordered" evidence="7">
    <location>
        <begin position="232"/>
        <end position="283"/>
    </location>
</feature>
<dbReference type="SMART" id="SM00363">
    <property type="entry name" value="S4"/>
    <property type="match status" value="1"/>
</dbReference>
<dbReference type="SUPFAM" id="SSF55174">
    <property type="entry name" value="Alpha-L RNA-binding motif"/>
    <property type="match status" value="1"/>
</dbReference>